<dbReference type="Proteomes" id="UP000053105">
    <property type="component" value="Unassembled WGS sequence"/>
</dbReference>
<evidence type="ECO:0000256" key="1">
    <source>
        <dbReference type="SAM" id="MobiDB-lite"/>
    </source>
</evidence>
<dbReference type="EMBL" id="KQ435748">
    <property type="protein sequence ID" value="KOX76403.1"/>
    <property type="molecule type" value="Genomic_DNA"/>
</dbReference>
<feature type="compositionally biased region" description="Acidic residues" evidence="1">
    <location>
        <begin position="34"/>
        <end position="58"/>
    </location>
</feature>
<dbReference type="AlphaFoldDB" id="A0A0M9A5K1"/>
<organism evidence="2 3">
    <name type="scientific">Melipona quadrifasciata</name>
    <dbReference type="NCBI Taxonomy" id="166423"/>
    <lineage>
        <taxon>Eukaryota</taxon>
        <taxon>Metazoa</taxon>
        <taxon>Ecdysozoa</taxon>
        <taxon>Arthropoda</taxon>
        <taxon>Hexapoda</taxon>
        <taxon>Insecta</taxon>
        <taxon>Pterygota</taxon>
        <taxon>Neoptera</taxon>
        <taxon>Endopterygota</taxon>
        <taxon>Hymenoptera</taxon>
        <taxon>Apocrita</taxon>
        <taxon>Aculeata</taxon>
        <taxon>Apoidea</taxon>
        <taxon>Anthophila</taxon>
        <taxon>Apidae</taxon>
        <taxon>Melipona</taxon>
    </lineage>
</organism>
<reference evidence="2 3" key="1">
    <citation type="submission" date="2015-07" db="EMBL/GenBank/DDBJ databases">
        <title>The genome of Melipona quadrifasciata.</title>
        <authorList>
            <person name="Pan H."/>
            <person name="Kapheim K."/>
        </authorList>
    </citation>
    <scope>NUCLEOTIDE SEQUENCE [LARGE SCALE GENOMIC DNA]</scope>
    <source>
        <strain evidence="2">0111107301</strain>
        <tissue evidence="2">Whole body</tissue>
    </source>
</reference>
<feature type="compositionally biased region" description="Basic and acidic residues" evidence="1">
    <location>
        <begin position="15"/>
        <end position="33"/>
    </location>
</feature>
<sequence>MCSTAGDLAVIVQDEVLHKVDSPHEKTRNKKEEELEEVEEEEEEGGGGGEESESEEEAKEEKEEEKKKKKKKKKKKSGRKKNAHNAVISVFDLPISLWGYSGKFLKVHRFTSINYVTKVTTLVISTIFGSSSVGQTSHRVHAGKPLSGTVKKIREGIPRSEWRNFTTSAVPVGAAILTSLPSDSTNDLSPVGNSCAGYRTGSMGVATNNTKFLGVFVHARTVPHEW</sequence>
<feature type="region of interest" description="Disordered" evidence="1">
    <location>
        <begin position="13"/>
        <end position="81"/>
    </location>
</feature>
<name>A0A0M9A5K1_9HYME</name>
<proteinExistence type="predicted"/>
<accession>A0A0M9A5K1</accession>
<keyword evidence="3" id="KW-1185">Reference proteome</keyword>
<evidence type="ECO:0000313" key="2">
    <source>
        <dbReference type="EMBL" id="KOX76403.1"/>
    </source>
</evidence>
<feature type="compositionally biased region" description="Basic residues" evidence="1">
    <location>
        <begin position="67"/>
        <end position="81"/>
    </location>
</feature>
<protein>
    <submittedName>
        <fullName evidence="2">Uncharacterized protein</fullName>
    </submittedName>
</protein>
<gene>
    <name evidence="2" type="ORF">WN51_12084</name>
</gene>
<evidence type="ECO:0000313" key="3">
    <source>
        <dbReference type="Proteomes" id="UP000053105"/>
    </source>
</evidence>